<keyword evidence="2" id="KW-1185">Reference proteome</keyword>
<sequence length="149" mass="16514">MTDVESARMKSPSFTPKHGRSLQPFSFFVLSSLSSIADSSRSSVAAAAARYSFFAAIVFNIDRCLFSCDIVHTIKIVKRINSLVPLVEEGVGEETLLELELVDLKTRHLPQLQEVSTFGIRFPALRPPLCTNPFICNRVNYTNGPYCVG</sequence>
<organism evidence="1 2">
    <name type="scientific">Lactuca saligna</name>
    <name type="common">Willowleaf lettuce</name>
    <dbReference type="NCBI Taxonomy" id="75948"/>
    <lineage>
        <taxon>Eukaryota</taxon>
        <taxon>Viridiplantae</taxon>
        <taxon>Streptophyta</taxon>
        <taxon>Embryophyta</taxon>
        <taxon>Tracheophyta</taxon>
        <taxon>Spermatophyta</taxon>
        <taxon>Magnoliopsida</taxon>
        <taxon>eudicotyledons</taxon>
        <taxon>Gunneridae</taxon>
        <taxon>Pentapetalae</taxon>
        <taxon>asterids</taxon>
        <taxon>campanulids</taxon>
        <taxon>Asterales</taxon>
        <taxon>Asteraceae</taxon>
        <taxon>Cichorioideae</taxon>
        <taxon>Cichorieae</taxon>
        <taxon>Lactucinae</taxon>
        <taxon>Lactuca</taxon>
    </lineage>
</organism>
<dbReference type="AlphaFoldDB" id="A0AA35Z089"/>
<protein>
    <submittedName>
        <fullName evidence="1">Uncharacterized protein</fullName>
    </submittedName>
</protein>
<evidence type="ECO:0000313" key="1">
    <source>
        <dbReference type="EMBL" id="CAI9283072.1"/>
    </source>
</evidence>
<proteinExistence type="predicted"/>
<dbReference type="EMBL" id="OX465080">
    <property type="protein sequence ID" value="CAI9283072.1"/>
    <property type="molecule type" value="Genomic_DNA"/>
</dbReference>
<evidence type="ECO:0000313" key="2">
    <source>
        <dbReference type="Proteomes" id="UP001177003"/>
    </source>
</evidence>
<name>A0AA35Z089_LACSI</name>
<reference evidence="1" key="1">
    <citation type="submission" date="2023-04" db="EMBL/GenBank/DDBJ databases">
        <authorList>
            <person name="Vijverberg K."/>
            <person name="Xiong W."/>
            <person name="Schranz E."/>
        </authorList>
    </citation>
    <scope>NUCLEOTIDE SEQUENCE</scope>
</reference>
<accession>A0AA35Z089</accession>
<gene>
    <name evidence="1" type="ORF">LSALG_LOCUS22684</name>
</gene>
<dbReference type="Proteomes" id="UP001177003">
    <property type="component" value="Chromosome 4"/>
</dbReference>